<dbReference type="AlphaFoldDB" id="A0A0D2VQS1"/>
<evidence type="ECO:0000313" key="3">
    <source>
        <dbReference type="Proteomes" id="UP000008743"/>
    </source>
</evidence>
<reference evidence="3" key="1">
    <citation type="submission" date="2011-02" db="EMBL/GenBank/DDBJ databases">
        <title>The Genome Sequence of Capsaspora owczarzaki ATCC 30864.</title>
        <authorList>
            <person name="Russ C."/>
            <person name="Cuomo C."/>
            <person name="Burger G."/>
            <person name="Gray M.W."/>
            <person name="Holland P.W.H."/>
            <person name="King N."/>
            <person name="Lang F.B.F."/>
            <person name="Roger A.J."/>
            <person name="Ruiz-Trillo I."/>
            <person name="Young S.K."/>
            <person name="Zeng Q."/>
            <person name="Gargeya S."/>
            <person name="Alvarado L."/>
            <person name="Berlin A."/>
            <person name="Chapman S.B."/>
            <person name="Chen Z."/>
            <person name="Freedman E."/>
            <person name="Gellesch M."/>
            <person name="Goldberg J."/>
            <person name="Griggs A."/>
            <person name="Gujja S."/>
            <person name="Heilman E."/>
            <person name="Heiman D."/>
            <person name="Howarth C."/>
            <person name="Mehta T."/>
            <person name="Neiman D."/>
            <person name="Pearson M."/>
            <person name="Roberts A."/>
            <person name="Saif S."/>
            <person name="Shea T."/>
            <person name="Shenoy N."/>
            <person name="Sisk P."/>
            <person name="Stolte C."/>
            <person name="Sykes S."/>
            <person name="White J."/>
            <person name="Yandava C."/>
            <person name="Haas B."/>
            <person name="Nusbaum C."/>
            <person name="Birren B."/>
        </authorList>
    </citation>
    <scope>NUCLEOTIDE SEQUENCE</scope>
    <source>
        <strain evidence="3">ATCC 30864</strain>
    </source>
</reference>
<organism evidence="2 3">
    <name type="scientific">Capsaspora owczarzaki (strain ATCC 30864)</name>
    <dbReference type="NCBI Taxonomy" id="595528"/>
    <lineage>
        <taxon>Eukaryota</taxon>
        <taxon>Filasterea</taxon>
        <taxon>Capsaspora</taxon>
    </lineage>
</organism>
<keyword evidence="3" id="KW-1185">Reference proteome</keyword>
<feature type="compositionally biased region" description="Basic residues" evidence="1">
    <location>
        <begin position="55"/>
        <end position="66"/>
    </location>
</feature>
<protein>
    <submittedName>
        <fullName evidence="2">Uncharacterized protein</fullName>
    </submittedName>
</protein>
<dbReference type="InParanoid" id="A0A0D2VQS1"/>
<feature type="region of interest" description="Disordered" evidence="1">
    <location>
        <begin position="50"/>
        <end position="83"/>
    </location>
</feature>
<evidence type="ECO:0000256" key="1">
    <source>
        <dbReference type="SAM" id="MobiDB-lite"/>
    </source>
</evidence>
<evidence type="ECO:0000313" key="2">
    <source>
        <dbReference type="EMBL" id="KJE93062.1"/>
    </source>
</evidence>
<accession>A0A0D2VQS1</accession>
<sequence length="101" mass="11548">MCVCGCTVEEGDRATAGELTCKPRGKTAIEREERDRWIFHWICIENESPPPTHSIRTRQHSMRIRRPSPNTMRRTAGLDSGGRENRVQLCSPLTCLNMMYG</sequence>
<proteinExistence type="predicted"/>
<gene>
    <name evidence="2" type="ORF">CAOG_009725</name>
</gene>
<dbReference type="EMBL" id="KE346364">
    <property type="protein sequence ID" value="KJE93062.1"/>
    <property type="molecule type" value="Genomic_DNA"/>
</dbReference>
<dbReference type="Proteomes" id="UP000008743">
    <property type="component" value="Unassembled WGS sequence"/>
</dbReference>
<name>A0A0D2VQS1_CAPO3</name>